<dbReference type="AlphaFoldDB" id="A0A5C6CNK4"/>
<organism evidence="1 2">
    <name type="scientific">Novipirellula galeiformis</name>
    <dbReference type="NCBI Taxonomy" id="2528004"/>
    <lineage>
        <taxon>Bacteria</taxon>
        <taxon>Pseudomonadati</taxon>
        <taxon>Planctomycetota</taxon>
        <taxon>Planctomycetia</taxon>
        <taxon>Pirellulales</taxon>
        <taxon>Pirellulaceae</taxon>
        <taxon>Novipirellula</taxon>
    </lineage>
</organism>
<dbReference type="EMBL" id="SJPT01000002">
    <property type="protein sequence ID" value="TWU24961.1"/>
    <property type="molecule type" value="Genomic_DNA"/>
</dbReference>
<accession>A0A5C6CNK4</accession>
<comment type="caution">
    <text evidence="1">The sequence shown here is derived from an EMBL/GenBank/DDBJ whole genome shotgun (WGS) entry which is preliminary data.</text>
</comment>
<evidence type="ECO:0000313" key="2">
    <source>
        <dbReference type="Proteomes" id="UP000316304"/>
    </source>
</evidence>
<protein>
    <submittedName>
        <fullName evidence="1">Uncharacterized protein</fullName>
    </submittedName>
</protein>
<evidence type="ECO:0000313" key="1">
    <source>
        <dbReference type="EMBL" id="TWU24961.1"/>
    </source>
</evidence>
<keyword evidence="2" id="KW-1185">Reference proteome</keyword>
<dbReference type="Proteomes" id="UP000316304">
    <property type="component" value="Unassembled WGS sequence"/>
</dbReference>
<proteinExistence type="predicted"/>
<name>A0A5C6CNK4_9BACT</name>
<sequence length="77" mass="8621">MPRLVLERSIAAGAHAASLEHCFASVSTCAFKPSILEILCGGVHDRRFHRSERNAVDPIDDHWVQRAKPPFLKTSRL</sequence>
<reference evidence="1 2" key="1">
    <citation type="submission" date="2019-02" db="EMBL/GenBank/DDBJ databases">
        <title>Deep-cultivation of Planctomycetes and their phenomic and genomic characterization uncovers novel biology.</title>
        <authorList>
            <person name="Wiegand S."/>
            <person name="Jogler M."/>
            <person name="Boedeker C."/>
            <person name="Pinto D."/>
            <person name="Vollmers J."/>
            <person name="Rivas-Marin E."/>
            <person name="Kohn T."/>
            <person name="Peeters S.H."/>
            <person name="Heuer A."/>
            <person name="Rast P."/>
            <person name="Oberbeckmann S."/>
            <person name="Bunk B."/>
            <person name="Jeske O."/>
            <person name="Meyerdierks A."/>
            <person name="Storesund J.E."/>
            <person name="Kallscheuer N."/>
            <person name="Luecker S."/>
            <person name="Lage O.M."/>
            <person name="Pohl T."/>
            <person name="Merkel B.J."/>
            <person name="Hornburger P."/>
            <person name="Mueller R.-W."/>
            <person name="Bruemmer F."/>
            <person name="Labrenz M."/>
            <person name="Spormann A.M."/>
            <person name="Op Den Camp H."/>
            <person name="Overmann J."/>
            <person name="Amann R."/>
            <person name="Jetten M.S.M."/>
            <person name="Mascher T."/>
            <person name="Medema M.H."/>
            <person name="Devos D.P."/>
            <person name="Kaster A.-K."/>
            <person name="Ovreas L."/>
            <person name="Rohde M."/>
            <person name="Galperin M.Y."/>
            <person name="Jogler C."/>
        </authorList>
    </citation>
    <scope>NUCLEOTIDE SEQUENCE [LARGE SCALE GENOMIC DNA]</scope>
    <source>
        <strain evidence="1 2">Pla52o</strain>
    </source>
</reference>
<gene>
    <name evidence="1" type="ORF">Pla52o_12580</name>
</gene>